<evidence type="ECO:0000256" key="5">
    <source>
        <dbReference type="ARBA" id="ARBA00023163"/>
    </source>
</evidence>
<keyword evidence="4 6" id="KW-0238">DNA-binding</keyword>
<dbReference type="InterPro" id="IPR007624">
    <property type="entry name" value="RNA_pol_sigma70_r3"/>
</dbReference>
<comment type="subcellular location">
    <subcellularLocation>
        <location evidence="6">Cytoplasm</location>
    </subcellularLocation>
</comment>
<dbReference type="PROSITE" id="PS00716">
    <property type="entry name" value="SIGMA70_2"/>
    <property type="match status" value="1"/>
</dbReference>
<feature type="region of interest" description="Disordered" evidence="7">
    <location>
        <begin position="173"/>
        <end position="212"/>
    </location>
</feature>
<evidence type="ECO:0000313" key="10">
    <source>
        <dbReference type="EMBL" id="WNC73106.1"/>
    </source>
</evidence>
<accession>A0ABY9TWG2</accession>
<evidence type="ECO:0000256" key="4">
    <source>
        <dbReference type="ARBA" id="ARBA00023125"/>
    </source>
</evidence>
<evidence type="ECO:0000259" key="9">
    <source>
        <dbReference type="PROSITE" id="PS00716"/>
    </source>
</evidence>
<feature type="short sequence motif" description="Interaction with polymerase core subunit RpoC" evidence="6">
    <location>
        <begin position="397"/>
        <end position="400"/>
    </location>
</feature>
<dbReference type="Gene3D" id="1.10.220.120">
    <property type="entry name" value="Sigma-70 factor, region 1.1"/>
    <property type="match status" value="1"/>
</dbReference>
<dbReference type="InterPro" id="IPR013324">
    <property type="entry name" value="RNA_pol_sigma_r3/r4-like"/>
</dbReference>
<dbReference type="InterPro" id="IPR007630">
    <property type="entry name" value="RNA_pol_sigma70_r4"/>
</dbReference>
<dbReference type="PRINTS" id="PR00046">
    <property type="entry name" value="SIGMA70FCT"/>
</dbReference>
<keyword evidence="3 6" id="KW-0731">Sigma factor</keyword>
<proteinExistence type="inferred from homology"/>
<dbReference type="NCBIfam" id="NF004208">
    <property type="entry name" value="PRK05658.1"/>
    <property type="match status" value="1"/>
</dbReference>
<dbReference type="InterPro" id="IPR000943">
    <property type="entry name" value="RNA_pol_sigma70"/>
</dbReference>
<dbReference type="Pfam" id="PF00140">
    <property type="entry name" value="Sigma70_r1_2"/>
    <property type="match status" value="1"/>
</dbReference>
<keyword evidence="2 6" id="KW-0805">Transcription regulation</keyword>
<dbReference type="SUPFAM" id="SSF88659">
    <property type="entry name" value="Sigma3 and sigma4 domains of RNA polymerase sigma factors"/>
    <property type="match status" value="2"/>
</dbReference>
<keyword evidence="5 6" id="KW-0804">Transcription</keyword>
<dbReference type="PROSITE" id="PS00715">
    <property type="entry name" value="SIGMA70_1"/>
    <property type="match status" value="1"/>
</dbReference>
<dbReference type="Gene3D" id="1.10.10.10">
    <property type="entry name" value="Winged helix-like DNA-binding domain superfamily/Winged helix DNA-binding domain"/>
    <property type="match status" value="2"/>
</dbReference>
<evidence type="ECO:0000259" key="8">
    <source>
        <dbReference type="PROSITE" id="PS00715"/>
    </source>
</evidence>
<dbReference type="SUPFAM" id="SSF88946">
    <property type="entry name" value="Sigma2 domain of RNA polymerase sigma factors"/>
    <property type="match status" value="1"/>
</dbReference>
<dbReference type="HAMAP" id="MF_00963">
    <property type="entry name" value="Sigma70_RpoD_SigA"/>
    <property type="match status" value="1"/>
</dbReference>
<evidence type="ECO:0000256" key="2">
    <source>
        <dbReference type="ARBA" id="ARBA00023015"/>
    </source>
</evidence>
<dbReference type="InterPro" id="IPR012760">
    <property type="entry name" value="RNA_pol_sigma_RpoD_C"/>
</dbReference>
<dbReference type="Pfam" id="PF03979">
    <property type="entry name" value="Sigma70_r1_1"/>
    <property type="match status" value="1"/>
</dbReference>
<comment type="subunit">
    <text evidence="6">Interacts transiently with the RNA polymerase catalytic core.</text>
</comment>
<dbReference type="InterPro" id="IPR014284">
    <property type="entry name" value="RNA_pol_sigma-70_dom"/>
</dbReference>
<dbReference type="InterPro" id="IPR007627">
    <property type="entry name" value="RNA_pol_sigma70_r2"/>
</dbReference>
<evidence type="ECO:0000256" key="6">
    <source>
        <dbReference type="HAMAP-Rule" id="MF_00963"/>
    </source>
</evidence>
<name>A0ABY9TWG2_9GAMM</name>
<dbReference type="InterPro" id="IPR009042">
    <property type="entry name" value="RNA_pol_sigma70_r1_2"/>
</dbReference>
<dbReference type="EMBL" id="CP134145">
    <property type="protein sequence ID" value="WNC73106.1"/>
    <property type="molecule type" value="Genomic_DNA"/>
</dbReference>
<dbReference type="InterPro" id="IPR013325">
    <property type="entry name" value="RNA_pol_sigma_r2"/>
</dbReference>
<feature type="region of interest" description="Sigma-70 factor domain-4" evidence="6">
    <location>
        <begin position="541"/>
        <end position="594"/>
    </location>
</feature>
<organism evidence="10 11">
    <name type="scientific">Thalassotalea psychrophila</name>
    <dbReference type="NCBI Taxonomy" id="3065647"/>
    <lineage>
        <taxon>Bacteria</taxon>
        <taxon>Pseudomonadati</taxon>
        <taxon>Pseudomonadota</taxon>
        <taxon>Gammaproteobacteria</taxon>
        <taxon>Alteromonadales</taxon>
        <taxon>Colwelliaceae</taxon>
        <taxon>Thalassotalea</taxon>
    </lineage>
</organism>
<dbReference type="NCBIfam" id="TIGR02937">
    <property type="entry name" value="sigma70-ECF"/>
    <property type="match status" value="1"/>
</dbReference>
<dbReference type="InterPro" id="IPR007631">
    <property type="entry name" value="RNA_pol_sigma_70_non-ess"/>
</dbReference>
<dbReference type="InterPro" id="IPR007127">
    <property type="entry name" value="RNA_pol_sigma_70_r1_1"/>
</dbReference>
<reference evidence="11" key="1">
    <citation type="submission" date="2023-09" db="EMBL/GenBank/DDBJ databases">
        <authorList>
            <person name="Li S."/>
            <person name="Li X."/>
            <person name="Zhang C."/>
            <person name="Zhao Z."/>
        </authorList>
    </citation>
    <scope>NUCLEOTIDE SEQUENCE [LARGE SCALE GENOMIC DNA]</scope>
    <source>
        <strain evidence="11">SQ149</strain>
    </source>
</reference>
<dbReference type="Pfam" id="PF04539">
    <property type="entry name" value="Sigma70_r3"/>
    <property type="match status" value="1"/>
</dbReference>
<feature type="DNA-binding region" description="H-T-H motif" evidence="6">
    <location>
        <begin position="567"/>
        <end position="586"/>
    </location>
</feature>
<dbReference type="PANTHER" id="PTHR30603:SF60">
    <property type="entry name" value="RNA POLYMERASE SIGMA FACTOR RPOD"/>
    <property type="match status" value="1"/>
</dbReference>
<dbReference type="Pfam" id="PF04546">
    <property type="entry name" value="Sigma70_ner"/>
    <property type="match status" value="1"/>
</dbReference>
<dbReference type="InterPro" id="IPR042189">
    <property type="entry name" value="RNA_pol_sigma_70_r1_1_sf"/>
</dbReference>
<dbReference type="InterPro" id="IPR050239">
    <property type="entry name" value="Sigma-70_RNA_pol_init_factors"/>
</dbReference>
<comment type="similarity">
    <text evidence="6">Belongs to the sigma-70 factor family. RpoD/SigA subfamily.</text>
</comment>
<evidence type="ECO:0000313" key="11">
    <source>
        <dbReference type="Proteomes" id="UP001258994"/>
    </source>
</evidence>
<dbReference type="CDD" id="cd06171">
    <property type="entry name" value="Sigma70_r4"/>
    <property type="match status" value="1"/>
</dbReference>
<evidence type="ECO:0000256" key="1">
    <source>
        <dbReference type="ARBA" id="ARBA00022490"/>
    </source>
</evidence>
<evidence type="ECO:0000256" key="7">
    <source>
        <dbReference type="SAM" id="MobiDB-lite"/>
    </source>
</evidence>
<feature type="compositionally biased region" description="Acidic residues" evidence="7">
    <location>
        <begin position="190"/>
        <end position="206"/>
    </location>
</feature>
<dbReference type="PANTHER" id="PTHR30603">
    <property type="entry name" value="RNA POLYMERASE SIGMA FACTOR RPO"/>
    <property type="match status" value="1"/>
</dbReference>
<keyword evidence="11" id="KW-1185">Reference proteome</keyword>
<feature type="region of interest" description="Sigma-70 factor domain-3" evidence="6">
    <location>
        <begin position="452"/>
        <end position="528"/>
    </location>
</feature>
<dbReference type="InterPro" id="IPR028630">
    <property type="entry name" value="Sigma70_RpoD"/>
</dbReference>
<protein>
    <recommendedName>
        <fullName evidence="6">RNA polymerase sigma factor RpoD</fullName>
    </recommendedName>
    <alternativeName>
        <fullName evidence="6">Sigma-70</fullName>
    </alternativeName>
</protein>
<dbReference type="Gene3D" id="1.10.601.10">
    <property type="entry name" value="RNA Polymerase Primary Sigma Factor"/>
    <property type="match status" value="1"/>
</dbReference>
<evidence type="ECO:0000256" key="3">
    <source>
        <dbReference type="ARBA" id="ARBA00023082"/>
    </source>
</evidence>
<dbReference type="NCBIfam" id="TIGR02393">
    <property type="entry name" value="RpoD_Cterm"/>
    <property type="match status" value="1"/>
</dbReference>
<keyword evidence="1 6" id="KW-0963">Cytoplasm</keyword>
<gene>
    <name evidence="6 10" type="primary">rpoD</name>
    <name evidence="10" type="ORF">RGQ13_03730</name>
</gene>
<sequence length="608" mass="69718">MVQAPQSRLKELITKGKEQGYLTFAEVNDHLPQDIIDSDQVEDIIRMINDMGIQVFENAPDADELMMAEANTDEDAAEAAAQALATVESEIGRTTDPVRMYMREMGTVELLTRKGEIVIAKRIEEGIREVQRSVSEYPPAINYLLEQWDNFEAEELRLTDIIIGFLDPDAPDEVAPTATHVGSELSKEELNDEDDDEDEEEEDTGPDPELAREHFTELRKRYEAANKEIEAKGRNHQDSVAAINEISECFKEFRLIPKLFDRLVKSMRDVMDRVRVQERLIMKHCVVGAGMPKTHFIKIFPGHETETEWLEAEIAAGHSYSEKLKMVSFDIERCVYKLTHLEEETFLSVQSIKDINRRMSIGEAKARRAKKEMVEANLRLVISIAKKYTNRGLQFLDLIQEGNIGLMKAVDKFEYRRGYKFSTYATWWIRQAITRSIADQARTIRIPVHMIETINKLNRISRQMLQEMGREPTPEELAERMVMPEDKIRKVLKIAKEPISMETPIGDDEDSHLGDFIEDGSGELPVDAATTENLKNATHEVLAGLTAREAKVLRMRFGIDMNTDHTLEEVGKQFDVTRERIRQIEAKALRKLRHPSRSEQLKSFLDGE</sequence>
<dbReference type="Pfam" id="PF04542">
    <property type="entry name" value="Sigma70_r2"/>
    <property type="match status" value="1"/>
</dbReference>
<dbReference type="Pfam" id="PF04545">
    <property type="entry name" value="Sigma70_r4"/>
    <property type="match status" value="1"/>
</dbReference>
<feature type="domain" description="RNA polymerase sigma-70" evidence="9">
    <location>
        <begin position="566"/>
        <end position="592"/>
    </location>
</feature>
<comment type="function">
    <text evidence="6">Sigma factors are initiation factors that promote the attachment of RNA polymerase to specific initiation sites and are then released. This sigma factor is the primary sigma factor during exponential growth.</text>
</comment>
<feature type="region of interest" description="Sigma-70 factor domain-2" evidence="6">
    <location>
        <begin position="373"/>
        <end position="443"/>
    </location>
</feature>
<feature type="domain" description="RNA polymerase sigma-70" evidence="8">
    <location>
        <begin position="397"/>
        <end position="410"/>
    </location>
</feature>
<dbReference type="InterPro" id="IPR036388">
    <property type="entry name" value="WH-like_DNA-bd_sf"/>
</dbReference>
<dbReference type="Proteomes" id="UP001258994">
    <property type="component" value="Chromosome"/>
</dbReference>
<dbReference type="RefSeq" id="WP_348392219.1">
    <property type="nucleotide sequence ID" value="NZ_CP134145.1"/>
</dbReference>